<feature type="region of interest" description="Disordered" evidence="1">
    <location>
        <begin position="47"/>
        <end position="72"/>
    </location>
</feature>
<evidence type="ECO:0000313" key="2">
    <source>
        <dbReference type="EMBL" id="MQM03820.1"/>
    </source>
</evidence>
<dbReference type="AlphaFoldDB" id="A0A843WM57"/>
<proteinExistence type="predicted"/>
<accession>A0A843WM57</accession>
<dbReference type="Proteomes" id="UP000652761">
    <property type="component" value="Unassembled WGS sequence"/>
</dbReference>
<gene>
    <name evidence="2" type="ORF">Taro_036605</name>
</gene>
<dbReference type="EMBL" id="NMUH01003101">
    <property type="protein sequence ID" value="MQM03820.1"/>
    <property type="molecule type" value="Genomic_DNA"/>
</dbReference>
<keyword evidence="3" id="KW-1185">Reference proteome</keyword>
<name>A0A843WM57_COLES</name>
<evidence type="ECO:0000256" key="1">
    <source>
        <dbReference type="SAM" id="MobiDB-lite"/>
    </source>
</evidence>
<sequence length="84" mass="9321">MPVGNGYMRCMAERMVQVGWNLGVVAQTRDQAANLMQASREVDANLGQRPGYQAESLPSAGRLEGEEKTHRTTPSRYFHGLNKV</sequence>
<protein>
    <submittedName>
        <fullName evidence="2">Uncharacterized protein</fullName>
    </submittedName>
</protein>
<comment type="caution">
    <text evidence="2">The sequence shown here is derived from an EMBL/GenBank/DDBJ whole genome shotgun (WGS) entry which is preliminary data.</text>
</comment>
<organism evidence="2 3">
    <name type="scientific">Colocasia esculenta</name>
    <name type="common">Wild taro</name>
    <name type="synonym">Arum esculentum</name>
    <dbReference type="NCBI Taxonomy" id="4460"/>
    <lineage>
        <taxon>Eukaryota</taxon>
        <taxon>Viridiplantae</taxon>
        <taxon>Streptophyta</taxon>
        <taxon>Embryophyta</taxon>
        <taxon>Tracheophyta</taxon>
        <taxon>Spermatophyta</taxon>
        <taxon>Magnoliopsida</taxon>
        <taxon>Liliopsida</taxon>
        <taxon>Araceae</taxon>
        <taxon>Aroideae</taxon>
        <taxon>Colocasieae</taxon>
        <taxon>Colocasia</taxon>
    </lineage>
</organism>
<reference evidence="2" key="1">
    <citation type="submission" date="2017-07" db="EMBL/GenBank/DDBJ databases">
        <title>Taro Niue Genome Assembly and Annotation.</title>
        <authorList>
            <person name="Atibalentja N."/>
            <person name="Keating K."/>
            <person name="Fields C.J."/>
        </authorList>
    </citation>
    <scope>NUCLEOTIDE SEQUENCE</scope>
    <source>
        <strain evidence="2">Niue_2</strain>
        <tissue evidence="2">Leaf</tissue>
    </source>
</reference>
<evidence type="ECO:0000313" key="3">
    <source>
        <dbReference type="Proteomes" id="UP000652761"/>
    </source>
</evidence>